<sequence length="49" mass="5563">MKTVIQPLTDSELRQLKRAYDEGMASGKGQSVDRAIFLRDLKAERIAQQ</sequence>
<dbReference type="Proteomes" id="UP001272097">
    <property type="component" value="Unassembled WGS sequence"/>
</dbReference>
<protein>
    <submittedName>
        <fullName evidence="1">Uncharacterized protein</fullName>
    </submittedName>
</protein>
<name>A0ABU4X4W0_9HYPH</name>
<gene>
    <name evidence="1" type="ORF">RFM51_27675</name>
</gene>
<organism evidence="1 2">
    <name type="scientific">Mesorhizobium australafricanum</name>
    <dbReference type="NCBI Taxonomy" id="3072311"/>
    <lineage>
        <taxon>Bacteria</taxon>
        <taxon>Pseudomonadati</taxon>
        <taxon>Pseudomonadota</taxon>
        <taxon>Alphaproteobacteria</taxon>
        <taxon>Hyphomicrobiales</taxon>
        <taxon>Phyllobacteriaceae</taxon>
        <taxon>Mesorhizobium</taxon>
    </lineage>
</organism>
<evidence type="ECO:0000313" key="1">
    <source>
        <dbReference type="EMBL" id="MDX8443352.1"/>
    </source>
</evidence>
<reference evidence="1 2" key="1">
    <citation type="submission" date="2023-08" db="EMBL/GenBank/DDBJ databases">
        <title>Implementing the SeqCode for naming new Mesorhizobium species isolated from Vachellia karroo root nodules.</title>
        <authorList>
            <person name="Van Lill M."/>
        </authorList>
    </citation>
    <scope>NUCLEOTIDE SEQUENCE [LARGE SCALE GENOMIC DNA]</scope>
    <source>
        <strain evidence="1 2">VK3E</strain>
    </source>
</reference>
<accession>A0ABU4X4W0</accession>
<dbReference type="RefSeq" id="WP_320217340.1">
    <property type="nucleotide sequence ID" value="NZ_JAVIIS010000061.1"/>
</dbReference>
<comment type="caution">
    <text evidence="1">The sequence shown here is derived from an EMBL/GenBank/DDBJ whole genome shotgun (WGS) entry which is preliminary data.</text>
</comment>
<keyword evidence="2" id="KW-1185">Reference proteome</keyword>
<dbReference type="EMBL" id="JAVIIS010000061">
    <property type="protein sequence ID" value="MDX8443352.1"/>
    <property type="molecule type" value="Genomic_DNA"/>
</dbReference>
<proteinExistence type="predicted"/>
<evidence type="ECO:0000313" key="2">
    <source>
        <dbReference type="Proteomes" id="UP001272097"/>
    </source>
</evidence>